<gene>
    <name evidence="8" type="ordered locus">ACMV_20000</name>
</gene>
<accession>F0IZY7</accession>
<dbReference type="RefSeq" id="WP_007421436.1">
    <property type="nucleotide sequence ID" value="NC_015186.1"/>
</dbReference>
<name>F0IZY7_ACIMA</name>
<keyword evidence="5 7" id="KW-1133">Transmembrane helix</keyword>
<evidence type="ECO:0000256" key="1">
    <source>
        <dbReference type="ARBA" id="ARBA00004651"/>
    </source>
</evidence>
<dbReference type="PROSITE" id="PS50928">
    <property type="entry name" value="ABC_TM1"/>
    <property type="match status" value="1"/>
</dbReference>
<keyword evidence="6 7" id="KW-0472">Membrane</keyword>
<feature type="transmembrane region" description="Helical" evidence="7">
    <location>
        <begin position="141"/>
        <end position="160"/>
    </location>
</feature>
<reference evidence="8 9" key="1">
    <citation type="submission" date="2010-12" db="EMBL/GenBank/DDBJ databases">
        <title>Whole genome sequence of Acidiphilium multivorum AIU301.</title>
        <authorList>
            <person name="Narita-Yamada S."/>
            <person name="Nakamura S."/>
            <person name="Ito N."/>
            <person name="Takarada H."/>
            <person name="Katano Y."/>
            <person name="Nakazawa H."/>
            <person name="Hosoyama A."/>
            <person name="Yamada R."/>
            <person name="Fujita N."/>
        </authorList>
    </citation>
    <scope>NUCLEOTIDE SEQUENCE [LARGE SCALE GENOMIC DNA]</scope>
    <source>
        <strain evidence="9">DSM 11245 / JCM 8867 / AIU301</strain>
    </source>
</reference>
<evidence type="ECO:0000256" key="2">
    <source>
        <dbReference type="ARBA" id="ARBA00022448"/>
    </source>
</evidence>
<keyword evidence="3" id="KW-1003">Cell membrane</keyword>
<dbReference type="Proteomes" id="UP000007100">
    <property type="component" value="Chromosome"/>
</dbReference>
<proteinExistence type="inferred from homology"/>
<dbReference type="Gene3D" id="1.10.3720.10">
    <property type="entry name" value="MetI-like"/>
    <property type="match status" value="1"/>
</dbReference>
<dbReference type="InterPro" id="IPR000515">
    <property type="entry name" value="MetI-like"/>
</dbReference>
<evidence type="ECO:0000256" key="4">
    <source>
        <dbReference type="ARBA" id="ARBA00022692"/>
    </source>
</evidence>
<dbReference type="OrthoDB" id="9796361at2"/>
<feature type="transmembrane region" description="Helical" evidence="7">
    <location>
        <begin position="116"/>
        <end position="135"/>
    </location>
</feature>
<dbReference type="Pfam" id="PF00528">
    <property type="entry name" value="BPD_transp_1"/>
    <property type="match status" value="1"/>
</dbReference>
<feature type="transmembrane region" description="Helical" evidence="7">
    <location>
        <begin position="73"/>
        <end position="104"/>
    </location>
</feature>
<evidence type="ECO:0000256" key="3">
    <source>
        <dbReference type="ARBA" id="ARBA00022475"/>
    </source>
</evidence>
<keyword evidence="4 7" id="KW-0812">Transmembrane</keyword>
<feature type="transmembrane region" description="Helical" evidence="7">
    <location>
        <begin position="30"/>
        <end position="53"/>
    </location>
</feature>
<comment type="similarity">
    <text evidence="7">Belongs to the binding-protein-dependent transport system permease family.</text>
</comment>
<dbReference type="EMBL" id="AP012035">
    <property type="protein sequence ID" value="BAJ81347.1"/>
    <property type="molecule type" value="Genomic_DNA"/>
</dbReference>
<evidence type="ECO:0000313" key="9">
    <source>
        <dbReference type="Proteomes" id="UP000007100"/>
    </source>
</evidence>
<keyword evidence="9" id="KW-1185">Reference proteome</keyword>
<dbReference type="SUPFAM" id="SSF161098">
    <property type="entry name" value="MetI-like"/>
    <property type="match status" value="1"/>
</dbReference>
<evidence type="ECO:0000313" key="8">
    <source>
        <dbReference type="EMBL" id="BAJ81347.1"/>
    </source>
</evidence>
<comment type="subcellular location">
    <subcellularLocation>
        <location evidence="1 7">Cell membrane</location>
        <topology evidence="1 7">Multi-pass membrane protein</topology>
    </subcellularLocation>
</comment>
<protein>
    <submittedName>
        <fullName evidence="8">Putative ABC transporter permease protein</fullName>
    </submittedName>
</protein>
<dbReference type="KEGG" id="amv:ACMV_20000"/>
<organism evidence="8 9">
    <name type="scientific">Acidiphilium multivorum (strain DSM 11245 / JCM 8867 / NBRC 100883 / AIU 301)</name>
    <dbReference type="NCBI Taxonomy" id="926570"/>
    <lineage>
        <taxon>Bacteria</taxon>
        <taxon>Pseudomonadati</taxon>
        <taxon>Pseudomonadota</taxon>
        <taxon>Alphaproteobacteria</taxon>
        <taxon>Acetobacterales</taxon>
        <taxon>Acidocellaceae</taxon>
        <taxon>Acidiphilium</taxon>
    </lineage>
</organism>
<dbReference type="PANTHER" id="PTHR30151:SF16">
    <property type="entry name" value="ABC TRANSPORTER PERMEASE PROTEIN"/>
    <property type="match status" value="1"/>
</dbReference>
<keyword evidence="2 7" id="KW-0813">Transport</keyword>
<dbReference type="HOGENOM" id="CLU_046113_1_4_5"/>
<evidence type="ECO:0000256" key="7">
    <source>
        <dbReference type="RuleBase" id="RU363032"/>
    </source>
</evidence>
<dbReference type="GO" id="GO:0055085">
    <property type="term" value="P:transmembrane transport"/>
    <property type="evidence" value="ECO:0007669"/>
    <property type="project" value="InterPro"/>
</dbReference>
<sequence>MQPAHARGTACEPPRRGRLAGFVRRHSNPLILIALLAIWQMLVGFGLVHNPAVPSPTAIAHSLWKGFLGPHHILAIATAATLGRLILGFAIALLAASALGLLAGRNDDIAAALNPLVALWIPLPGIVTIPVLSLWLGVGQAVIVCTVIFSAWIPLYLGALQGARSVAARQLWVARSYGATRWSTVCHIIVPSALVQMLPALRVGMGYAWRAVIAAEIITQHGEGLGVTIFAARQFFDVATMYAGVILIALLGLTIEKILFPQLERRTLKRWGLVV</sequence>
<dbReference type="AlphaFoldDB" id="F0IZY7"/>
<feature type="transmembrane region" description="Helical" evidence="7">
    <location>
        <begin position="181"/>
        <end position="201"/>
    </location>
</feature>
<dbReference type="CDD" id="cd06261">
    <property type="entry name" value="TM_PBP2"/>
    <property type="match status" value="1"/>
</dbReference>
<evidence type="ECO:0000256" key="6">
    <source>
        <dbReference type="ARBA" id="ARBA00023136"/>
    </source>
</evidence>
<evidence type="ECO:0000256" key="5">
    <source>
        <dbReference type="ARBA" id="ARBA00022989"/>
    </source>
</evidence>
<dbReference type="PANTHER" id="PTHR30151">
    <property type="entry name" value="ALKANE SULFONATE ABC TRANSPORTER-RELATED, MEMBRANE SUBUNIT"/>
    <property type="match status" value="1"/>
</dbReference>
<dbReference type="GO" id="GO:0005886">
    <property type="term" value="C:plasma membrane"/>
    <property type="evidence" value="ECO:0007669"/>
    <property type="project" value="UniProtKB-SubCell"/>
</dbReference>
<dbReference type="InterPro" id="IPR035906">
    <property type="entry name" value="MetI-like_sf"/>
</dbReference>
<feature type="transmembrane region" description="Helical" evidence="7">
    <location>
        <begin position="239"/>
        <end position="260"/>
    </location>
</feature>